<dbReference type="EMBL" id="VSSQ01051497">
    <property type="protein sequence ID" value="MPN05596.1"/>
    <property type="molecule type" value="Genomic_DNA"/>
</dbReference>
<name>A0A645EVZ0_9ZZZZ</name>
<proteinExistence type="predicted"/>
<dbReference type="AlphaFoldDB" id="A0A645EVZ0"/>
<dbReference type="InterPro" id="IPR029063">
    <property type="entry name" value="SAM-dependent_MTases_sf"/>
</dbReference>
<dbReference type="InterPro" id="IPR025714">
    <property type="entry name" value="Methyltranfer_dom"/>
</dbReference>
<dbReference type="SUPFAM" id="SSF53335">
    <property type="entry name" value="S-adenosyl-L-methionine-dependent methyltransferases"/>
    <property type="match status" value="1"/>
</dbReference>
<dbReference type="Pfam" id="PF13847">
    <property type="entry name" value="Methyltransf_31"/>
    <property type="match status" value="1"/>
</dbReference>
<comment type="caution">
    <text evidence="2">The sequence shown here is derived from an EMBL/GenBank/DDBJ whole genome shotgun (WGS) entry which is preliminary data.</text>
</comment>
<dbReference type="CDD" id="cd02440">
    <property type="entry name" value="AdoMet_MTases"/>
    <property type="match status" value="1"/>
</dbReference>
<feature type="domain" description="Methyltransferase" evidence="1">
    <location>
        <begin position="34"/>
        <end position="139"/>
    </location>
</feature>
<sequence length="191" mass="21624">MKIRESGMPSENLWEHFFDPENILMTMGFGHSVANAVDFGCGYGTFTIPASKLIKGTMYAIDIEEKMVKRVAERASSENLKNIKTMLCDFVLGGSGLKDRSVDYAMLFNILHAEKPEGLLKEASRILTPEGKLGIIHWNYDPETPRGPPMAIRPRPEQCIKWASDLGFELESRHDLNPYHYGLIFSKSREK</sequence>
<evidence type="ECO:0000313" key="2">
    <source>
        <dbReference type="EMBL" id="MPN05596.1"/>
    </source>
</evidence>
<evidence type="ECO:0000259" key="1">
    <source>
        <dbReference type="Pfam" id="PF13847"/>
    </source>
</evidence>
<reference evidence="2" key="1">
    <citation type="submission" date="2019-08" db="EMBL/GenBank/DDBJ databases">
        <authorList>
            <person name="Kucharzyk K."/>
            <person name="Murdoch R.W."/>
            <person name="Higgins S."/>
            <person name="Loffler F."/>
        </authorList>
    </citation>
    <scope>NUCLEOTIDE SEQUENCE</scope>
</reference>
<protein>
    <recommendedName>
        <fullName evidence="1">Methyltransferase domain-containing protein</fullName>
    </recommendedName>
</protein>
<gene>
    <name evidence="2" type="ORF">SDC9_152847</name>
</gene>
<dbReference type="Gene3D" id="3.40.50.150">
    <property type="entry name" value="Vaccinia Virus protein VP39"/>
    <property type="match status" value="1"/>
</dbReference>
<accession>A0A645EVZ0</accession>
<organism evidence="2">
    <name type="scientific">bioreactor metagenome</name>
    <dbReference type="NCBI Taxonomy" id="1076179"/>
    <lineage>
        <taxon>unclassified sequences</taxon>
        <taxon>metagenomes</taxon>
        <taxon>ecological metagenomes</taxon>
    </lineage>
</organism>